<evidence type="ECO:0000313" key="3">
    <source>
        <dbReference type="Proteomes" id="UP001218188"/>
    </source>
</evidence>
<evidence type="ECO:0000313" key="2">
    <source>
        <dbReference type="EMBL" id="KAJ7030124.1"/>
    </source>
</evidence>
<organism evidence="2 3">
    <name type="scientific">Mycena alexandri</name>
    <dbReference type="NCBI Taxonomy" id="1745969"/>
    <lineage>
        <taxon>Eukaryota</taxon>
        <taxon>Fungi</taxon>
        <taxon>Dikarya</taxon>
        <taxon>Basidiomycota</taxon>
        <taxon>Agaricomycotina</taxon>
        <taxon>Agaricomycetes</taxon>
        <taxon>Agaricomycetidae</taxon>
        <taxon>Agaricales</taxon>
        <taxon>Marasmiineae</taxon>
        <taxon>Mycenaceae</taxon>
        <taxon>Mycena</taxon>
    </lineage>
</organism>
<reference evidence="2" key="1">
    <citation type="submission" date="2023-03" db="EMBL/GenBank/DDBJ databases">
        <title>Massive genome expansion in bonnet fungi (Mycena s.s.) driven by repeated elements and novel gene families across ecological guilds.</title>
        <authorList>
            <consortium name="Lawrence Berkeley National Laboratory"/>
            <person name="Harder C.B."/>
            <person name="Miyauchi S."/>
            <person name="Viragh M."/>
            <person name="Kuo A."/>
            <person name="Thoen E."/>
            <person name="Andreopoulos B."/>
            <person name="Lu D."/>
            <person name="Skrede I."/>
            <person name="Drula E."/>
            <person name="Henrissat B."/>
            <person name="Morin E."/>
            <person name="Kohler A."/>
            <person name="Barry K."/>
            <person name="LaButti K."/>
            <person name="Morin E."/>
            <person name="Salamov A."/>
            <person name="Lipzen A."/>
            <person name="Mereny Z."/>
            <person name="Hegedus B."/>
            <person name="Baldrian P."/>
            <person name="Stursova M."/>
            <person name="Weitz H."/>
            <person name="Taylor A."/>
            <person name="Grigoriev I.V."/>
            <person name="Nagy L.G."/>
            <person name="Martin F."/>
            <person name="Kauserud H."/>
        </authorList>
    </citation>
    <scope>NUCLEOTIDE SEQUENCE</scope>
    <source>
        <strain evidence="2">CBHHK200</strain>
    </source>
</reference>
<comment type="caution">
    <text evidence="2">The sequence shown here is derived from an EMBL/GenBank/DDBJ whole genome shotgun (WGS) entry which is preliminary data.</text>
</comment>
<feature type="region of interest" description="Disordered" evidence="1">
    <location>
        <begin position="166"/>
        <end position="223"/>
    </location>
</feature>
<protein>
    <submittedName>
        <fullName evidence="2">Uncharacterized protein</fullName>
    </submittedName>
</protein>
<sequence>MPDAGQRLPRASEPKSIWRTAVAFGVTVDLNEIVQCFNFCPFDTAHEQFAGIVLLAPRPAPQATEGVTILFVSLPSKQPYLLNDQEEEMSQMSYDGAGQYQPAANQFKYLSYPYLDIREKQQHHLVQGSGAGRLGVVYDRLRGKRPSPPRCDKRATLSPGHLNVIEIPGPLFQSDKRDRHRERERRDSVEQESSVKLGEGESREASIGADPKGTEDWSFSCPG</sequence>
<keyword evidence="3" id="KW-1185">Reference proteome</keyword>
<proteinExistence type="predicted"/>
<dbReference type="Proteomes" id="UP001218188">
    <property type="component" value="Unassembled WGS sequence"/>
</dbReference>
<dbReference type="AlphaFoldDB" id="A0AAD6SLL5"/>
<name>A0AAD6SLL5_9AGAR</name>
<gene>
    <name evidence="2" type="ORF">C8F04DRAFT_1187084</name>
</gene>
<evidence type="ECO:0000256" key="1">
    <source>
        <dbReference type="SAM" id="MobiDB-lite"/>
    </source>
</evidence>
<dbReference type="EMBL" id="JARJCM010000094">
    <property type="protein sequence ID" value="KAJ7030124.1"/>
    <property type="molecule type" value="Genomic_DNA"/>
</dbReference>
<accession>A0AAD6SLL5</accession>